<dbReference type="GO" id="GO:0008270">
    <property type="term" value="F:zinc ion binding"/>
    <property type="evidence" value="ECO:0007669"/>
    <property type="project" value="InterPro"/>
</dbReference>
<dbReference type="EMBL" id="BJLH01000007">
    <property type="protein sequence ID" value="GEA60588.1"/>
    <property type="molecule type" value="Genomic_DNA"/>
</dbReference>
<dbReference type="PROSITE" id="PS51347">
    <property type="entry name" value="PHOSPHOTRIESTERASE_2"/>
    <property type="match status" value="1"/>
</dbReference>
<dbReference type="AlphaFoldDB" id="A0A4Y3INZ1"/>
<feature type="binding site" evidence="3">
    <location>
        <position position="157"/>
    </location>
    <ligand>
        <name>a divalent metal cation</name>
        <dbReference type="ChEBI" id="CHEBI:60240"/>
        <label>2</label>
    </ligand>
</feature>
<evidence type="ECO:0000256" key="1">
    <source>
        <dbReference type="ARBA" id="ARBA00022723"/>
    </source>
</evidence>
<dbReference type="Gene3D" id="3.20.20.140">
    <property type="entry name" value="Metal-dependent hydrolases"/>
    <property type="match status" value="1"/>
</dbReference>
<reference evidence="5 6" key="1">
    <citation type="submission" date="2019-06" db="EMBL/GenBank/DDBJ databases">
        <title>Whole genome shotgun sequence of Vibrio comitans NBRC 102076.</title>
        <authorList>
            <person name="Hosoyama A."/>
            <person name="Uohara A."/>
            <person name="Ohji S."/>
            <person name="Ichikawa N."/>
        </authorList>
    </citation>
    <scope>NUCLEOTIDE SEQUENCE [LARGE SCALE GENOMIC DNA]</scope>
    <source>
        <strain evidence="5 6">NBRC 102076</strain>
    </source>
</reference>
<protein>
    <submittedName>
        <fullName evidence="5">Hydrolase</fullName>
    </submittedName>
</protein>
<comment type="caution">
    <text evidence="4">Lacks conserved residue(s) required for the propagation of feature annotation.</text>
</comment>
<comment type="caution">
    <text evidence="5">The sequence shown here is derived from an EMBL/GenBank/DDBJ whole genome shotgun (WGS) entry which is preliminary data.</text>
</comment>
<feature type="binding site" evidence="3">
    <location>
        <position position="124"/>
    </location>
    <ligand>
        <name>a divalent metal cation</name>
        <dbReference type="ChEBI" id="CHEBI:60240"/>
        <label>2</label>
    </ligand>
</feature>
<gene>
    <name evidence="5" type="ORF">VCO01S_17810</name>
</gene>
<proteinExistence type="inferred from homology"/>
<keyword evidence="2 5" id="KW-0378">Hydrolase</keyword>
<feature type="binding site" evidence="3">
    <location>
        <position position="11"/>
    </location>
    <ligand>
        <name>a divalent metal cation</name>
        <dbReference type="ChEBI" id="CHEBI:60240"/>
        <label>1</label>
    </ligand>
</feature>
<keyword evidence="1 3" id="KW-0479">Metal-binding</keyword>
<dbReference type="Proteomes" id="UP000318242">
    <property type="component" value="Unassembled WGS sequence"/>
</dbReference>
<feature type="binding site" evidence="3">
    <location>
        <position position="185"/>
    </location>
    <ligand>
        <name>a divalent metal cation</name>
        <dbReference type="ChEBI" id="CHEBI:60240"/>
        <label>2</label>
    </ligand>
</feature>
<dbReference type="GO" id="GO:0016787">
    <property type="term" value="F:hydrolase activity"/>
    <property type="evidence" value="ECO:0007669"/>
    <property type="project" value="UniProtKB-KW"/>
</dbReference>
<comment type="similarity">
    <text evidence="4">Belongs to the metallo-dependent hydrolases superfamily. Phosphotriesterase family.</text>
</comment>
<evidence type="ECO:0000313" key="6">
    <source>
        <dbReference type="Proteomes" id="UP000318242"/>
    </source>
</evidence>
<dbReference type="OrthoDB" id="9795018at2"/>
<dbReference type="SUPFAM" id="SSF51556">
    <property type="entry name" value="Metallo-dependent hydrolases"/>
    <property type="match status" value="1"/>
</dbReference>
<evidence type="ECO:0000256" key="3">
    <source>
        <dbReference type="PIRSR" id="PIRSR601559-52"/>
    </source>
</evidence>
<accession>A0A4Y3INZ1</accession>
<evidence type="ECO:0000256" key="4">
    <source>
        <dbReference type="PROSITE-ProRule" id="PRU00679"/>
    </source>
</evidence>
<dbReference type="PIRSF" id="PIRSF016839">
    <property type="entry name" value="PhP"/>
    <property type="match status" value="1"/>
</dbReference>
<dbReference type="CDD" id="cd00530">
    <property type="entry name" value="PTE"/>
    <property type="match status" value="1"/>
</dbReference>
<comment type="cofactor">
    <cofactor evidence="3">
        <name>a divalent metal cation</name>
        <dbReference type="ChEBI" id="CHEBI:60240"/>
    </cofactor>
    <text evidence="3">Binds 2 divalent metal cations per subunit.</text>
</comment>
<dbReference type="PANTHER" id="PTHR10819:SF3">
    <property type="entry name" value="PHOSPHOTRIESTERASE-RELATED PROTEIN"/>
    <property type="match status" value="1"/>
</dbReference>
<organism evidence="5 6">
    <name type="scientific">Vibrio comitans NBRC 102076</name>
    <dbReference type="NCBI Taxonomy" id="1219078"/>
    <lineage>
        <taxon>Bacteria</taxon>
        <taxon>Pseudomonadati</taxon>
        <taxon>Pseudomonadota</taxon>
        <taxon>Gammaproteobacteria</taxon>
        <taxon>Vibrionales</taxon>
        <taxon>Vibrionaceae</taxon>
        <taxon>Vibrio</taxon>
    </lineage>
</organism>
<dbReference type="InterPro" id="IPR032466">
    <property type="entry name" value="Metal_Hydrolase"/>
</dbReference>
<feature type="binding site" evidence="3">
    <location>
        <position position="242"/>
    </location>
    <ligand>
        <name>a divalent metal cation</name>
        <dbReference type="ChEBI" id="CHEBI:60240"/>
        <label>1</label>
    </ligand>
</feature>
<dbReference type="RefSeq" id="WP_141270999.1">
    <property type="nucleotide sequence ID" value="NZ_BJLH01000007.1"/>
</dbReference>
<keyword evidence="6" id="KW-1185">Reference proteome</keyword>
<evidence type="ECO:0000313" key="5">
    <source>
        <dbReference type="EMBL" id="GEA60588.1"/>
    </source>
</evidence>
<name>A0A4Y3INZ1_9VIBR</name>
<sequence>MIDPSGYTYCHEHLHIDLSSQKNDTDCHLNQFDLICEEMDGLIARGVFNIIEVTNSFMGRNPHFIEDISKRTGVNVMMSTGFYIEGFFPARLYKMSEHEIAKEMISEIIEGIDGSSIKAELIGEIGSSEGFFTETEKKVFKGAVRAQLETGRPISTHQSMSTMGREQIELLRSCGADLERVTVGHCDLKENIDHILWMLDQGCYVQFDTIGKNSYYPDENRVATISELCKRGYSDQIMLSMDVTRRSHLKANGGLGFSYLIDNFVPMLEKSGVNKQQIQSMLKSNPARLFG</sequence>
<dbReference type="Pfam" id="PF02126">
    <property type="entry name" value="PTE"/>
    <property type="match status" value="1"/>
</dbReference>
<dbReference type="PANTHER" id="PTHR10819">
    <property type="entry name" value="PHOSPHOTRIESTERASE-RELATED"/>
    <property type="match status" value="1"/>
</dbReference>
<evidence type="ECO:0000256" key="2">
    <source>
        <dbReference type="ARBA" id="ARBA00022801"/>
    </source>
</evidence>
<feature type="binding site" evidence="3">
    <location>
        <position position="13"/>
    </location>
    <ligand>
        <name>a divalent metal cation</name>
        <dbReference type="ChEBI" id="CHEBI:60240"/>
        <label>1</label>
    </ligand>
</feature>
<dbReference type="InterPro" id="IPR001559">
    <property type="entry name" value="Phosphotriesterase"/>
</dbReference>
<feature type="binding site" evidence="3">
    <location>
        <position position="124"/>
    </location>
    <ligand>
        <name>a divalent metal cation</name>
        <dbReference type="ChEBI" id="CHEBI:60240"/>
        <label>1</label>
    </ligand>
</feature>